<dbReference type="VEuPathDB" id="VectorBase:ACMO_006034"/>
<dbReference type="PANTHER" id="PTHR22933">
    <property type="entry name" value="FI18007P1-RELATED"/>
    <property type="match status" value="1"/>
</dbReference>
<sequence length="1303" mass="146002">MRKIMFFYTRMIQLAWSIFVMELTTIEGHTESIQRKLYEPPLRRGLRSVLIHAHVGDTATNSFPSAEMDSYQGLVGRPGIDFPVLTHIPNTVFDCKNHGNGYFADLETRCQVFHICDDGKKISFLCPNGTIFRQLDLICDWWFKVDCASTPNHFAESTEMLTQAKRARLQSKHPVPQPINHSDESLTVSIQNKRLLLGNTANLEQQSLSKNYVPKVLEFNRRNNKSNSADTAVSDGLKNQRNVNTNDNIDRLSNAADEIQDTAQSASFASITKKMFNTYYAQDQLLKDQTTSNKPRRAETIDEGLHRDYLSTLQPLQDSRVENNNNSNRNAMHFMAYTTARKLNLNSKVTQFYTPTVPTFTTSTKTVMVGTVTEDPMVTTKATTIHLFNNGGVGGSEESQSFDTQFAHSLRREGIADEESIMDHAIEIMQTIKNLNIDESENHRSIMKKTIDDVKAHTSTVSDGTSARIDPRVKNSLGFLLHPPGIHQNVNGFKRMRIVSERNSNVDVGHRSLLTQTTLNEYDRLFQSNQNENNGNRIDDVHDHDVSEAEFYMDSQMEHDLEGQSSRYPILGMSNSTQIRELAQIFTHALSAYLQDPVTFRRILTEIRPKAPIMQPTNPKSIVMNKSEIGGMGRNFPISIETTTPSITNPIEYERLKGPENYEVLDFSDVTTTTSNSNSATDFETTLIDTSTMPTTTIDSNADSKKKKAKSDEMLRKQGKSLSIKFITNSRNELADEVNNELRAPASTSYIASTNLASLNDKKNNTLVMDSYITSQMNTSVPPNYRALPTAPIKIVTETISVPQSVLKPPVISNIRYPMEQRSKTKELLDDDEQLQRAQSEFILANQNNGPIYERNKYSVISLHNLKENSVSVETFNASNKTSNKTNITDQHNVSQQQTQGGIPSSRTTMSYTVFFDPLTINDELMELEKPTPTVAHVPGIYNNRQYESNKIHLNTDTAISDAPKKNISDQIMSENQRDDPIMQKKAIEMFGDLNDVQAEKIMSAIKMADKDKSMRRLILLLIRTCDDDPTSTGEESRKALLEALIKLGGVVGPQHTDELQILSAKQKHDTTNRRAKEIGFGQTTNFLYDELTDLTESQNITATTENYSNISSNYENNGGDSGSQDEGSEEWSKGSGTTDATTKIYNSPGESNLPKIATSKWVYGYDETNPPRYSTTPLPSTVFQTTVDSTSTVFTMITEPTVITTVAGSATSETSDYGSSTTIQTTPVDFFDTEYRSRESLESDSSSEMKPTFTVSKRLPKDLSNSLANPLSNNHKQLSPHNSDTRALELLKSLYSLAARWG</sequence>
<accession>A0A6E8W005</accession>
<evidence type="ECO:0000313" key="5">
    <source>
        <dbReference type="Proteomes" id="UP001105220"/>
    </source>
</evidence>
<dbReference type="InterPro" id="IPR052976">
    <property type="entry name" value="Scoloptoxin-like"/>
</dbReference>
<dbReference type="VEuPathDB" id="VectorBase:ACON2_036735"/>
<dbReference type="InterPro" id="IPR002557">
    <property type="entry name" value="Chitin-bd_dom"/>
</dbReference>
<evidence type="ECO:0000313" key="4">
    <source>
        <dbReference type="EnsemblMetazoa" id="ACON010302-PA"/>
    </source>
</evidence>
<dbReference type="SUPFAM" id="SSF57625">
    <property type="entry name" value="Invertebrate chitin-binding proteins"/>
    <property type="match status" value="1"/>
</dbReference>
<evidence type="ECO:0000256" key="2">
    <source>
        <dbReference type="SAM" id="SignalP"/>
    </source>
</evidence>
<feature type="domain" description="Chitin-binding type-2" evidence="3">
    <location>
        <begin position="92"/>
        <end position="149"/>
    </location>
</feature>
<keyword evidence="5" id="KW-1185">Reference proteome</keyword>
<feature type="region of interest" description="Disordered" evidence="1">
    <location>
        <begin position="1237"/>
        <end position="1256"/>
    </location>
</feature>
<feature type="signal peptide" evidence="2">
    <location>
        <begin position="1"/>
        <end position="28"/>
    </location>
</feature>
<dbReference type="Gene3D" id="2.170.140.10">
    <property type="entry name" value="Chitin binding domain"/>
    <property type="match status" value="1"/>
</dbReference>
<reference evidence="4" key="2">
    <citation type="submission" date="2020-05" db="UniProtKB">
        <authorList>
            <consortium name="EnsemblMetazoa"/>
        </authorList>
    </citation>
    <scope>IDENTIFICATION</scope>
    <source>
        <strain evidence="4">Ngousso</strain>
    </source>
</reference>
<dbReference type="PANTHER" id="PTHR22933:SF42">
    <property type="entry name" value="FI18455P1-RELATED"/>
    <property type="match status" value="1"/>
</dbReference>
<evidence type="ECO:0000256" key="1">
    <source>
        <dbReference type="SAM" id="MobiDB-lite"/>
    </source>
</evidence>
<keyword evidence="2" id="KW-0732">Signal</keyword>
<dbReference type="Proteomes" id="UP001105220">
    <property type="component" value="Unplaced"/>
</dbReference>
<feature type="chain" id="PRO_5026208627" evidence="2">
    <location>
        <begin position="29"/>
        <end position="1303"/>
    </location>
</feature>
<dbReference type="SMART" id="SM00494">
    <property type="entry name" value="ChtBD2"/>
    <property type="match status" value="1"/>
</dbReference>
<feature type="region of interest" description="Disordered" evidence="1">
    <location>
        <begin position="1265"/>
        <end position="1284"/>
    </location>
</feature>
<evidence type="ECO:0000259" key="3">
    <source>
        <dbReference type="PROSITE" id="PS50940"/>
    </source>
</evidence>
<name>A0A6E8W005_ANOCL</name>
<feature type="compositionally biased region" description="Low complexity" evidence="1">
    <location>
        <begin position="1110"/>
        <end position="1126"/>
    </location>
</feature>
<dbReference type="GO" id="GO:0005576">
    <property type="term" value="C:extracellular region"/>
    <property type="evidence" value="ECO:0007669"/>
    <property type="project" value="InterPro"/>
</dbReference>
<dbReference type="EnsemblMetazoa" id="ACON010302-RA">
    <property type="protein sequence ID" value="ACON010302-PA"/>
    <property type="gene ID" value="ACON010302"/>
</dbReference>
<feature type="compositionally biased region" description="Low complexity" evidence="1">
    <location>
        <begin position="1265"/>
        <end position="1275"/>
    </location>
</feature>
<reference key="1">
    <citation type="journal article" date="2019" name="Genes (Basel)">
        <title>A High-Quality De novo Genome Assembly from a Single Mosquito Using PacBio Sequencing.</title>
        <authorList>
            <person name="Kingan S.B."/>
            <person name="Heaton H."/>
            <person name="Cudini J."/>
            <person name="Lambert C.C."/>
            <person name="Baybayan P."/>
            <person name="Galvin B.D."/>
            <person name="Durbin R."/>
            <person name="Korlach J."/>
            <person name="Lawniczak M.K.N."/>
        </authorList>
    </citation>
    <scope>NUCLEOTIDE SEQUENCE [LARGE SCALE GENOMIC DNA]</scope>
    <source>
        <strain>Mali-NIH</strain>
    </source>
</reference>
<proteinExistence type="predicted"/>
<dbReference type="PROSITE" id="PS50940">
    <property type="entry name" value="CHIT_BIND_II"/>
    <property type="match status" value="1"/>
</dbReference>
<organism evidence="4 5">
    <name type="scientific">Anopheles coluzzii</name>
    <name type="common">African malaria mosquito</name>
    <dbReference type="NCBI Taxonomy" id="1518534"/>
    <lineage>
        <taxon>Eukaryota</taxon>
        <taxon>Metazoa</taxon>
        <taxon>Ecdysozoa</taxon>
        <taxon>Arthropoda</taxon>
        <taxon>Hexapoda</taxon>
        <taxon>Insecta</taxon>
        <taxon>Pterygota</taxon>
        <taxon>Neoptera</taxon>
        <taxon>Endopterygota</taxon>
        <taxon>Diptera</taxon>
        <taxon>Nematocera</taxon>
        <taxon>Culicoidea</taxon>
        <taxon>Culicidae</taxon>
        <taxon>Anophelinae</taxon>
        <taxon>Anopheles</taxon>
    </lineage>
</organism>
<dbReference type="VEuPathDB" id="VectorBase:ACON010302"/>
<feature type="region of interest" description="Disordered" evidence="1">
    <location>
        <begin position="1110"/>
        <end position="1151"/>
    </location>
</feature>
<dbReference type="InterPro" id="IPR036508">
    <property type="entry name" value="Chitin-bd_dom_sf"/>
</dbReference>
<protein>
    <submittedName>
        <fullName evidence="4">Chitin-binding type-2 domain-containing protein</fullName>
    </submittedName>
</protein>
<feature type="compositionally biased region" description="Polar residues" evidence="1">
    <location>
        <begin position="1135"/>
        <end position="1151"/>
    </location>
</feature>
<dbReference type="GO" id="GO:0008061">
    <property type="term" value="F:chitin binding"/>
    <property type="evidence" value="ECO:0007669"/>
    <property type="project" value="InterPro"/>
</dbReference>
<dbReference type="Pfam" id="PF01607">
    <property type="entry name" value="CBM_14"/>
    <property type="match status" value="1"/>
</dbReference>